<dbReference type="PROSITE" id="PS50020">
    <property type="entry name" value="WW_DOMAIN_2"/>
    <property type="match status" value="3"/>
</dbReference>
<keyword evidence="5" id="KW-0677">Repeat</keyword>
<dbReference type="InterPro" id="IPR001202">
    <property type="entry name" value="WW_dom"/>
</dbReference>
<dbReference type="SUPFAM" id="SSF56204">
    <property type="entry name" value="Hect, E3 ligase catalytic domain"/>
    <property type="match status" value="1"/>
</dbReference>
<dbReference type="HOGENOM" id="CLU_489199_0_0_1"/>
<evidence type="ECO:0000259" key="9">
    <source>
        <dbReference type="PROSITE" id="PS50020"/>
    </source>
</evidence>
<gene>
    <name evidence="11" type="ORF">GALMADRAFT_249061</name>
</gene>
<evidence type="ECO:0000256" key="7">
    <source>
        <dbReference type="PROSITE-ProRule" id="PRU00104"/>
    </source>
</evidence>
<name>A0A067SW22_GALM3</name>
<dbReference type="GO" id="GO:0005737">
    <property type="term" value="C:cytoplasm"/>
    <property type="evidence" value="ECO:0007669"/>
    <property type="project" value="TreeGrafter"/>
</dbReference>
<evidence type="ECO:0000256" key="4">
    <source>
        <dbReference type="ARBA" id="ARBA00022679"/>
    </source>
</evidence>
<dbReference type="GO" id="GO:0061630">
    <property type="term" value="F:ubiquitin protein ligase activity"/>
    <property type="evidence" value="ECO:0007669"/>
    <property type="project" value="UniProtKB-EC"/>
</dbReference>
<keyword evidence="12" id="KW-1185">Reference proteome</keyword>
<feature type="region of interest" description="Disordered" evidence="8">
    <location>
        <begin position="1"/>
        <end position="51"/>
    </location>
</feature>
<dbReference type="Proteomes" id="UP000027222">
    <property type="component" value="Unassembled WGS sequence"/>
</dbReference>
<dbReference type="PANTHER" id="PTHR11254">
    <property type="entry name" value="HECT DOMAIN UBIQUITIN-PROTEIN LIGASE"/>
    <property type="match status" value="1"/>
</dbReference>
<evidence type="ECO:0000256" key="5">
    <source>
        <dbReference type="ARBA" id="ARBA00022737"/>
    </source>
</evidence>
<dbReference type="EMBL" id="KL142381">
    <property type="protein sequence ID" value="KDR75140.1"/>
    <property type="molecule type" value="Genomic_DNA"/>
</dbReference>
<dbReference type="Gene3D" id="2.20.70.10">
    <property type="match status" value="2"/>
</dbReference>
<evidence type="ECO:0000256" key="8">
    <source>
        <dbReference type="SAM" id="MobiDB-lite"/>
    </source>
</evidence>
<feature type="domain" description="WW" evidence="9">
    <location>
        <begin position="44"/>
        <end position="77"/>
    </location>
</feature>
<evidence type="ECO:0000313" key="11">
    <source>
        <dbReference type="EMBL" id="KDR75140.1"/>
    </source>
</evidence>
<evidence type="ECO:0000256" key="2">
    <source>
        <dbReference type="ARBA" id="ARBA00004906"/>
    </source>
</evidence>
<feature type="domain" description="HECT" evidence="10">
    <location>
        <begin position="215"/>
        <end position="552"/>
    </location>
</feature>
<keyword evidence="6 7" id="KW-0833">Ubl conjugation pathway</keyword>
<dbReference type="UniPathway" id="UPA00143"/>
<feature type="domain" description="WW" evidence="9">
    <location>
        <begin position="129"/>
        <end position="163"/>
    </location>
</feature>
<dbReference type="AlphaFoldDB" id="A0A067SW22"/>
<dbReference type="InterPro" id="IPR035983">
    <property type="entry name" value="Hect_E3_ubiquitin_ligase"/>
</dbReference>
<comment type="catalytic activity">
    <reaction evidence="1">
        <text>S-ubiquitinyl-[E2 ubiquitin-conjugating enzyme]-L-cysteine + [acceptor protein]-L-lysine = [E2 ubiquitin-conjugating enzyme]-L-cysteine + N(6)-ubiquitinyl-[acceptor protein]-L-lysine.</text>
        <dbReference type="EC" id="2.3.2.26"/>
    </reaction>
</comment>
<dbReference type="Gene3D" id="3.30.2160.10">
    <property type="entry name" value="Hect, E3 ligase catalytic domain"/>
    <property type="match status" value="1"/>
</dbReference>
<comment type="pathway">
    <text evidence="2">Protein modification; protein ubiquitination.</text>
</comment>
<feature type="compositionally biased region" description="Polar residues" evidence="8">
    <location>
        <begin position="1"/>
        <end position="30"/>
    </location>
</feature>
<dbReference type="Gene3D" id="3.30.2410.10">
    <property type="entry name" value="Hect, E3 ligase catalytic domain"/>
    <property type="match status" value="1"/>
</dbReference>
<dbReference type="SMART" id="SM00456">
    <property type="entry name" value="WW"/>
    <property type="match status" value="3"/>
</dbReference>
<reference evidence="12" key="1">
    <citation type="journal article" date="2014" name="Proc. Natl. Acad. Sci. U.S.A.">
        <title>Extensive sampling of basidiomycete genomes demonstrates inadequacy of the white-rot/brown-rot paradigm for wood decay fungi.</title>
        <authorList>
            <person name="Riley R."/>
            <person name="Salamov A.A."/>
            <person name="Brown D.W."/>
            <person name="Nagy L.G."/>
            <person name="Floudas D."/>
            <person name="Held B.W."/>
            <person name="Levasseur A."/>
            <person name="Lombard V."/>
            <person name="Morin E."/>
            <person name="Otillar R."/>
            <person name="Lindquist E.A."/>
            <person name="Sun H."/>
            <person name="LaButti K.M."/>
            <person name="Schmutz J."/>
            <person name="Jabbour D."/>
            <person name="Luo H."/>
            <person name="Baker S.E."/>
            <person name="Pisabarro A.G."/>
            <person name="Walton J.D."/>
            <person name="Blanchette R.A."/>
            <person name="Henrissat B."/>
            <person name="Martin F."/>
            <person name="Cullen D."/>
            <person name="Hibbett D.S."/>
            <person name="Grigoriev I.V."/>
        </authorList>
    </citation>
    <scope>NUCLEOTIDE SEQUENCE [LARGE SCALE GENOMIC DNA]</scope>
    <source>
        <strain evidence="12">CBS 339.88</strain>
    </source>
</reference>
<dbReference type="STRING" id="685588.A0A067SW22"/>
<evidence type="ECO:0000313" key="12">
    <source>
        <dbReference type="Proteomes" id="UP000027222"/>
    </source>
</evidence>
<dbReference type="OrthoDB" id="3045089at2759"/>
<dbReference type="Pfam" id="PF00397">
    <property type="entry name" value="WW"/>
    <property type="match status" value="3"/>
</dbReference>
<proteinExistence type="predicted"/>
<evidence type="ECO:0000256" key="1">
    <source>
        <dbReference type="ARBA" id="ARBA00000885"/>
    </source>
</evidence>
<keyword evidence="4" id="KW-0808">Transferase</keyword>
<feature type="domain" description="WW" evidence="9">
    <location>
        <begin position="87"/>
        <end position="120"/>
    </location>
</feature>
<dbReference type="GO" id="GO:0006511">
    <property type="term" value="P:ubiquitin-dependent protein catabolic process"/>
    <property type="evidence" value="ECO:0007669"/>
    <property type="project" value="TreeGrafter"/>
</dbReference>
<evidence type="ECO:0000259" key="10">
    <source>
        <dbReference type="PROSITE" id="PS50237"/>
    </source>
</evidence>
<dbReference type="SUPFAM" id="SSF51045">
    <property type="entry name" value="WW domain"/>
    <property type="match status" value="3"/>
</dbReference>
<evidence type="ECO:0000256" key="3">
    <source>
        <dbReference type="ARBA" id="ARBA00012485"/>
    </source>
</evidence>
<dbReference type="Pfam" id="PF00632">
    <property type="entry name" value="HECT"/>
    <property type="match status" value="1"/>
</dbReference>
<dbReference type="InterPro" id="IPR050409">
    <property type="entry name" value="E3_ubiq-protein_ligase"/>
</dbReference>
<protein>
    <recommendedName>
        <fullName evidence="3">HECT-type E3 ubiquitin transferase</fullName>
        <ecNumber evidence="3">2.3.2.26</ecNumber>
    </recommendedName>
</protein>
<evidence type="ECO:0000256" key="6">
    <source>
        <dbReference type="ARBA" id="ARBA00022786"/>
    </source>
</evidence>
<dbReference type="CDD" id="cd00201">
    <property type="entry name" value="WW"/>
    <property type="match status" value="3"/>
</dbReference>
<dbReference type="SMART" id="SM00119">
    <property type="entry name" value="HECTc"/>
    <property type="match status" value="1"/>
</dbReference>
<accession>A0A067SW22</accession>
<dbReference type="InterPro" id="IPR036020">
    <property type="entry name" value="WW_dom_sf"/>
</dbReference>
<organism evidence="11 12">
    <name type="scientific">Galerina marginata (strain CBS 339.88)</name>
    <dbReference type="NCBI Taxonomy" id="685588"/>
    <lineage>
        <taxon>Eukaryota</taxon>
        <taxon>Fungi</taxon>
        <taxon>Dikarya</taxon>
        <taxon>Basidiomycota</taxon>
        <taxon>Agaricomycotina</taxon>
        <taxon>Agaricomycetes</taxon>
        <taxon>Agaricomycetidae</taxon>
        <taxon>Agaricales</taxon>
        <taxon>Agaricineae</taxon>
        <taxon>Strophariaceae</taxon>
        <taxon>Galerina</taxon>
    </lineage>
</organism>
<dbReference type="GO" id="GO:0016567">
    <property type="term" value="P:protein ubiquitination"/>
    <property type="evidence" value="ECO:0007669"/>
    <property type="project" value="UniProtKB-UniPathway"/>
</dbReference>
<dbReference type="EC" id="2.3.2.26" evidence="3"/>
<dbReference type="PROSITE" id="PS50237">
    <property type="entry name" value="HECT"/>
    <property type="match status" value="1"/>
</dbReference>
<dbReference type="InterPro" id="IPR000569">
    <property type="entry name" value="HECT_dom"/>
</dbReference>
<comment type="caution">
    <text evidence="7">Lacks conserved residue(s) required for the propagation of feature annotation.</text>
</comment>
<dbReference type="Gene3D" id="3.90.1750.10">
    <property type="entry name" value="Hect, E3 ligase catalytic domains"/>
    <property type="match status" value="1"/>
</dbReference>
<dbReference type="PANTHER" id="PTHR11254:SF440">
    <property type="entry name" value="E3 UBIQUITIN-PROTEIN LIGASE NEDD-4"/>
    <property type="match status" value="1"/>
</dbReference>
<sequence length="568" mass="64881">MASVTSISPAATLPSHTTSKPPGPPQSSSESTEHPTGATEDPEEPLPRGWECRLDPKGRKYYLDHNTRITTWVRPPYDGSAPYPEDAPLPGGWEWRTDDKGRKYYVNHGTRVTTWLRPPPLDVDGDGLGPLPPGWEIRIVPGNKSTYFVDHNTRTTTWEDPRTTTYPMDPLSQFRRKLLYFHRKQRHEVHPGVFDIKVRRKHVIQDSFKVFSKASTAELKCRPRVTFEGETGARNLVREWFELLLDELFHSDLRFFVKRDSDDNLKINPASTSIPNNLEYFKFIGRIHGLAIFHSFLIDPKLLPLFYRMVSQKPESDPDKMLKLFNSYGKVTNHGNRRRTLDTFKLIDRRTGKPFSVAAKALATGIQFANDGDEVALLDAITADQIAGDASSQLLSFMDGFRELIHRRDMFWGYTEADLEKVIGGVSVLDRDQCFTNTVDDADGDSQPDIHLEWFWTIARSWSIDRRHTLFQYATGLKRVPATDQIKVMKAPDGEIRRVTILGNVERTVPEKYDDTPEHILFIPPFESYETMEDNLLSVIHDCSWQEATLLSDFEDLSLAKEGNKGAT</sequence>
<dbReference type="PROSITE" id="PS01159">
    <property type="entry name" value="WW_DOMAIN_1"/>
    <property type="match status" value="3"/>
</dbReference>